<feature type="transmembrane region" description="Helical" evidence="1">
    <location>
        <begin position="6"/>
        <end position="28"/>
    </location>
</feature>
<proteinExistence type="predicted"/>
<dbReference type="InterPro" id="IPR006631">
    <property type="entry name" value="DM4_12"/>
</dbReference>
<feature type="non-terminal residue" evidence="2">
    <location>
        <position position="123"/>
    </location>
</feature>
<dbReference type="PANTHER" id="PTHR21398">
    <property type="entry name" value="AGAP007094-PA"/>
    <property type="match status" value="1"/>
</dbReference>
<keyword evidence="1" id="KW-0812">Transmembrane</keyword>
<sequence>MAQYRLFLVFAEIYVNSFTYGLTVPLVLPKRLINLSWCAQSNYNLPFNVSNFTPMTIATRENNNFLDISRKKFYKYIVQYLDGLGLDGEECLLRSICEIAETPMYIKEQNTLLEKIVHFVFTY</sequence>
<name>A0AAV8ZDI0_9CUCU</name>
<gene>
    <name evidence="2" type="ORF">NQ314_005911</name>
</gene>
<dbReference type="EMBL" id="JANEYF010001609">
    <property type="protein sequence ID" value="KAJ8961621.1"/>
    <property type="molecule type" value="Genomic_DNA"/>
</dbReference>
<dbReference type="AlphaFoldDB" id="A0AAV8ZDI0"/>
<dbReference type="PANTHER" id="PTHR21398:SF4">
    <property type="entry name" value="AGAP002980-PA"/>
    <property type="match status" value="1"/>
</dbReference>
<comment type="caution">
    <text evidence="2">The sequence shown here is derived from an EMBL/GenBank/DDBJ whole genome shotgun (WGS) entry which is preliminary data.</text>
</comment>
<keyword evidence="1" id="KW-0472">Membrane</keyword>
<dbReference type="Pfam" id="PF07841">
    <property type="entry name" value="DM4_12"/>
    <property type="match status" value="1"/>
</dbReference>
<dbReference type="Proteomes" id="UP001162156">
    <property type="component" value="Unassembled WGS sequence"/>
</dbReference>
<accession>A0AAV8ZDI0</accession>
<evidence type="ECO:0000313" key="2">
    <source>
        <dbReference type="EMBL" id="KAJ8961621.1"/>
    </source>
</evidence>
<evidence type="ECO:0000313" key="3">
    <source>
        <dbReference type="Proteomes" id="UP001162156"/>
    </source>
</evidence>
<organism evidence="2 3">
    <name type="scientific">Rhamnusium bicolor</name>
    <dbReference type="NCBI Taxonomy" id="1586634"/>
    <lineage>
        <taxon>Eukaryota</taxon>
        <taxon>Metazoa</taxon>
        <taxon>Ecdysozoa</taxon>
        <taxon>Arthropoda</taxon>
        <taxon>Hexapoda</taxon>
        <taxon>Insecta</taxon>
        <taxon>Pterygota</taxon>
        <taxon>Neoptera</taxon>
        <taxon>Endopterygota</taxon>
        <taxon>Coleoptera</taxon>
        <taxon>Polyphaga</taxon>
        <taxon>Cucujiformia</taxon>
        <taxon>Chrysomeloidea</taxon>
        <taxon>Cerambycidae</taxon>
        <taxon>Lepturinae</taxon>
        <taxon>Rhagiini</taxon>
        <taxon>Rhamnusium</taxon>
    </lineage>
</organism>
<keyword evidence="1" id="KW-1133">Transmembrane helix</keyword>
<reference evidence="2" key="1">
    <citation type="journal article" date="2023" name="Insect Mol. Biol.">
        <title>Genome sequencing provides insights into the evolution of gene families encoding plant cell wall-degrading enzymes in longhorned beetles.</title>
        <authorList>
            <person name="Shin N.R."/>
            <person name="Okamura Y."/>
            <person name="Kirsch R."/>
            <person name="Pauchet Y."/>
        </authorList>
    </citation>
    <scope>NUCLEOTIDE SEQUENCE</scope>
    <source>
        <strain evidence="2">RBIC_L_NR</strain>
    </source>
</reference>
<keyword evidence="3" id="KW-1185">Reference proteome</keyword>
<protein>
    <submittedName>
        <fullName evidence="2">Uncharacterized protein</fullName>
    </submittedName>
</protein>
<evidence type="ECO:0000256" key="1">
    <source>
        <dbReference type="SAM" id="Phobius"/>
    </source>
</evidence>